<evidence type="ECO:0000259" key="1">
    <source>
        <dbReference type="Pfam" id="PF14681"/>
    </source>
</evidence>
<dbReference type="CDD" id="cd06223">
    <property type="entry name" value="PRTases_typeI"/>
    <property type="match status" value="1"/>
</dbReference>
<comment type="caution">
    <text evidence="2">The sequence shown here is derived from an EMBL/GenBank/DDBJ whole genome shotgun (WGS) entry which is preliminary data.</text>
</comment>
<dbReference type="InterPro" id="IPR000836">
    <property type="entry name" value="PRTase_dom"/>
</dbReference>
<dbReference type="InterPro" id="IPR029057">
    <property type="entry name" value="PRTase-like"/>
</dbReference>
<feature type="domain" description="Phosphoribosyltransferase" evidence="1">
    <location>
        <begin position="6"/>
        <end position="171"/>
    </location>
</feature>
<keyword evidence="2" id="KW-0418">Kinase</keyword>
<gene>
    <name evidence="2" type="primary">URK1</name>
    <name evidence="2" type="ORF">LTR32_003208</name>
</gene>
<keyword evidence="2" id="KW-0808">Transferase</keyword>
<dbReference type="Proteomes" id="UP001308179">
    <property type="component" value="Unassembled WGS sequence"/>
</dbReference>
<dbReference type="EC" id="2.7.1.48" evidence="2"/>
<keyword evidence="3" id="KW-1185">Reference proteome</keyword>
<accession>A0ABR0L842</accession>
<evidence type="ECO:0000313" key="3">
    <source>
        <dbReference type="Proteomes" id="UP001308179"/>
    </source>
</evidence>
<dbReference type="Pfam" id="PF14681">
    <property type="entry name" value="UPRTase"/>
    <property type="match status" value="1"/>
</dbReference>
<sequence>MDPEGDREDFIFYFDRLVVLLVEKACEAGLHFSACKVQTPVPNETYNGLCFDGEVSAVVILRGGSCLETGLKRVIPDCRTGRLLIQTSPRTGEPELHFFSLSPDISEHKCVFVLDPQMSSGGSALMAVRVLLDHGVREDRIVFVTYMAGKMGLKRLMGVFPEIKVVVCRVVGDLETRWVEQRYLGC</sequence>
<dbReference type="Gene3D" id="3.40.50.2020">
    <property type="match status" value="1"/>
</dbReference>
<organism evidence="2 3">
    <name type="scientific">Rachicladosporium monterosium</name>
    <dbReference type="NCBI Taxonomy" id="1507873"/>
    <lineage>
        <taxon>Eukaryota</taxon>
        <taxon>Fungi</taxon>
        <taxon>Dikarya</taxon>
        <taxon>Ascomycota</taxon>
        <taxon>Pezizomycotina</taxon>
        <taxon>Dothideomycetes</taxon>
        <taxon>Dothideomycetidae</taxon>
        <taxon>Cladosporiales</taxon>
        <taxon>Cladosporiaceae</taxon>
        <taxon>Rachicladosporium</taxon>
    </lineage>
</organism>
<dbReference type="SUPFAM" id="SSF53271">
    <property type="entry name" value="PRTase-like"/>
    <property type="match status" value="1"/>
</dbReference>
<reference evidence="2 3" key="1">
    <citation type="submission" date="2023-08" db="EMBL/GenBank/DDBJ databases">
        <title>Black Yeasts Isolated from many extreme environments.</title>
        <authorList>
            <person name="Coleine C."/>
            <person name="Stajich J.E."/>
            <person name="Selbmann L."/>
        </authorList>
    </citation>
    <scope>NUCLEOTIDE SEQUENCE [LARGE SCALE GENOMIC DNA]</scope>
    <source>
        <strain evidence="2 3">CCFEE 5386</strain>
    </source>
</reference>
<dbReference type="GO" id="GO:0004849">
    <property type="term" value="F:uridine kinase activity"/>
    <property type="evidence" value="ECO:0007669"/>
    <property type="project" value="UniProtKB-EC"/>
</dbReference>
<proteinExistence type="predicted"/>
<evidence type="ECO:0000313" key="2">
    <source>
        <dbReference type="EMBL" id="KAK5144945.1"/>
    </source>
</evidence>
<name>A0ABR0L842_9PEZI</name>
<dbReference type="EMBL" id="JAVRRR010000185">
    <property type="protein sequence ID" value="KAK5144945.1"/>
    <property type="molecule type" value="Genomic_DNA"/>
</dbReference>
<protein>
    <submittedName>
        <fullName evidence="2">Uridine kinase</fullName>
        <ecNumber evidence="2">2.7.1.48</ecNumber>
    </submittedName>
</protein>